<dbReference type="EMBL" id="JANPWB010000007">
    <property type="protein sequence ID" value="KAJ1170244.1"/>
    <property type="molecule type" value="Genomic_DNA"/>
</dbReference>
<dbReference type="Proteomes" id="UP001066276">
    <property type="component" value="Chromosome 4_1"/>
</dbReference>
<evidence type="ECO:0000313" key="4">
    <source>
        <dbReference type="Proteomes" id="UP001066276"/>
    </source>
</evidence>
<keyword evidence="4" id="KW-1185">Reference proteome</keyword>
<dbReference type="AlphaFoldDB" id="A0AAV7T2B1"/>
<reference evidence="3" key="1">
    <citation type="journal article" date="2022" name="bioRxiv">
        <title>Sequencing and chromosome-scale assembly of the giantPleurodeles waltlgenome.</title>
        <authorList>
            <person name="Brown T."/>
            <person name="Elewa A."/>
            <person name="Iarovenko S."/>
            <person name="Subramanian E."/>
            <person name="Araus A.J."/>
            <person name="Petzold A."/>
            <person name="Susuki M."/>
            <person name="Suzuki K.-i.T."/>
            <person name="Hayashi T."/>
            <person name="Toyoda A."/>
            <person name="Oliveira C."/>
            <person name="Osipova E."/>
            <person name="Leigh N.D."/>
            <person name="Simon A."/>
            <person name="Yun M.H."/>
        </authorList>
    </citation>
    <scope>NUCLEOTIDE SEQUENCE</scope>
    <source>
        <strain evidence="3">20211129_DDA</strain>
        <tissue evidence="3">Liver</tissue>
    </source>
</reference>
<evidence type="ECO:0000313" key="3">
    <source>
        <dbReference type="EMBL" id="KAJ1170244.1"/>
    </source>
</evidence>
<evidence type="ECO:0000256" key="2">
    <source>
        <dbReference type="SAM" id="SignalP"/>
    </source>
</evidence>
<organism evidence="3 4">
    <name type="scientific">Pleurodeles waltl</name>
    <name type="common">Iberian ribbed newt</name>
    <dbReference type="NCBI Taxonomy" id="8319"/>
    <lineage>
        <taxon>Eukaryota</taxon>
        <taxon>Metazoa</taxon>
        <taxon>Chordata</taxon>
        <taxon>Craniata</taxon>
        <taxon>Vertebrata</taxon>
        <taxon>Euteleostomi</taxon>
        <taxon>Amphibia</taxon>
        <taxon>Batrachia</taxon>
        <taxon>Caudata</taxon>
        <taxon>Salamandroidea</taxon>
        <taxon>Salamandridae</taxon>
        <taxon>Pleurodelinae</taxon>
        <taxon>Pleurodeles</taxon>
    </lineage>
</organism>
<accession>A0AAV7T2B1</accession>
<comment type="caution">
    <text evidence="3">The sequence shown here is derived from an EMBL/GenBank/DDBJ whole genome shotgun (WGS) entry which is preliminary data.</text>
</comment>
<sequence length="89" mass="9910">MSCTSWLCFMSVHLAVRSPLSARLDDEQSVSNAGGSPSSCAPRSKHVPASAIEALTLSRTLCRPVFCYDLQPFTHSFERIKHHRIVCYN</sequence>
<name>A0AAV7T2B1_PLEWA</name>
<gene>
    <name evidence="3" type="ORF">NDU88_002125</name>
</gene>
<keyword evidence="2" id="KW-0732">Signal</keyword>
<protein>
    <recommendedName>
        <fullName evidence="5">Secreted protein</fullName>
    </recommendedName>
</protein>
<evidence type="ECO:0008006" key="5">
    <source>
        <dbReference type="Google" id="ProtNLM"/>
    </source>
</evidence>
<proteinExistence type="predicted"/>
<feature type="chain" id="PRO_5043597034" description="Secreted protein" evidence="2">
    <location>
        <begin position="23"/>
        <end position="89"/>
    </location>
</feature>
<feature type="region of interest" description="Disordered" evidence="1">
    <location>
        <begin position="27"/>
        <end position="46"/>
    </location>
</feature>
<evidence type="ECO:0000256" key="1">
    <source>
        <dbReference type="SAM" id="MobiDB-lite"/>
    </source>
</evidence>
<feature type="compositionally biased region" description="Polar residues" evidence="1">
    <location>
        <begin position="29"/>
        <end position="41"/>
    </location>
</feature>
<feature type="signal peptide" evidence="2">
    <location>
        <begin position="1"/>
        <end position="22"/>
    </location>
</feature>